<evidence type="ECO:0000256" key="2">
    <source>
        <dbReference type="SAM" id="MobiDB-lite"/>
    </source>
</evidence>
<keyword evidence="1" id="KW-0175">Coiled coil</keyword>
<reference evidence="3 4" key="1">
    <citation type="submission" date="2018-10" db="EMBL/GenBank/DDBJ databases">
        <title>Fifty Aureobasidium pullulans genomes reveal a recombining polyextremotolerant generalist.</title>
        <authorList>
            <person name="Gostincar C."/>
            <person name="Turk M."/>
            <person name="Zajc J."/>
            <person name="Gunde-Cimerman N."/>
        </authorList>
    </citation>
    <scope>NUCLEOTIDE SEQUENCE [LARGE SCALE GENOMIC DNA]</scope>
    <source>
        <strain evidence="3 4">EXF-3403</strain>
    </source>
</reference>
<feature type="region of interest" description="Disordered" evidence="2">
    <location>
        <begin position="1"/>
        <end position="24"/>
    </location>
</feature>
<feature type="non-terminal residue" evidence="3">
    <location>
        <position position="1"/>
    </location>
</feature>
<evidence type="ECO:0000256" key="1">
    <source>
        <dbReference type="SAM" id="Coils"/>
    </source>
</evidence>
<accession>A0A4S9XMQ7</accession>
<feature type="compositionally biased region" description="Basic and acidic residues" evidence="2">
    <location>
        <begin position="10"/>
        <end position="24"/>
    </location>
</feature>
<proteinExistence type="predicted"/>
<comment type="caution">
    <text evidence="3">The sequence shown here is derived from an EMBL/GenBank/DDBJ whole genome shotgun (WGS) entry which is preliminary data.</text>
</comment>
<dbReference type="AlphaFoldDB" id="A0A4S9XMQ7"/>
<feature type="coiled-coil region" evidence="1">
    <location>
        <begin position="172"/>
        <end position="206"/>
    </location>
</feature>
<dbReference type="EMBL" id="QZBT01000119">
    <property type="protein sequence ID" value="THZ80740.1"/>
    <property type="molecule type" value="Genomic_DNA"/>
</dbReference>
<organism evidence="3 4">
    <name type="scientific">Aureobasidium pullulans</name>
    <name type="common">Black yeast</name>
    <name type="synonym">Pullularia pullulans</name>
    <dbReference type="NCBI Taxonomy" id="5580"/>
    <lineage>
        <taxon>Eukaryota</taxon>
        <taxon>Fungi</taxon>
        <taxon>Dikarya</taxon>
        <taxon>Ascomycota</taxon>
        <taxon>Pezizomycotina</taxon>
        <taxon>Dothideomycetes</taxon>
        <taxon>Dothideomycetidae</taxon>
        <taxon>Dothideales</taxon>
        <taxon>Saccotheciaceae</taxon>
        <taxon>Aureobasidium</taxon>
    </lineage>
</organism>
<evidence type="ECO:0000313" key="4">
    <source>
        <dbReference type="Proteomes" id="UP000310039"/>
    </source>
</evidence>
<gene>
    <name evidence="3" type="ORF">D6C84_07187</name>
</gene>
<evidence type="ECO:0000313" key="3">
    <source>
        <dbReference type="EMBL" id="THZ80740.1"/>
    </source>
</evidence>
<protein>
    <submittedName>
        <fullName evidence="3">Uncharacterized protein</fullName>
    </submittedName>
</protein>
<dbReference type="Proteomes" id="UP000310039">
    <property type="component" value="Unassembled WGS sequence"/>
</dbReference>
<sequence length="372" mass="41972">IGSSVGIEHQASEDERQSDLHKEQYGPTQEGWGWLWFSLHGDIALEGTPLSIKKQGKGERGTLFDILIGKSSAPPHFEFQRLPRWRAGKTNEPLRILEALSDQKALMEDTKRGFEYGPRRTEQSTESSRKNAVKLLATTFWQALARRLPTLSDVKETKLSKHTIVEESLKHHETQQRRLDELQAVIESLEAERDALVLEVREWRQCLDLLANAQEAAEQPNTQLRLEENAVQSTNDYLGGLETLTAEELAALQSEIIEVPVAIPSSRERYAMQVEDWQQSLVPSQAAIPTPSLDVGFSSLNMASLPEPAFTPAHFVPDSTLHRRPRSMSRHSASMYPYNSVPVERTASPSVWDPMIQAFSNTTFWPSSTYSR</sequence>
<name>A0A4S9XMQ7_AURPU</name>